<dbReference type="Proteomes" id="UP000186720">
    <property type="component" value="Unassembled WGS sequence"/>
</dbReference>
<evidence type="ECO:0000256" key="1">
    <source>
        <dbReference type="SAM" id="SignalP"/>
    </source>
</evidence>
<dbReference type="Pfam" id="PF01120">
    <property type="entry name" value="Alpha_L_fucos"/>
    <property type="match status" value="1"/>
</dbReference>
<evidence type="ECO:0000313" key="3">
    <source>
        <dbReference type="EMBL" id="OKS87028.1"/>
    </source>
</evidence>
<dbReference type="EMBL" id="MPPL01000001">
    <property type="protein sequence ID" value="OKS87028.1"/>
    <property type="molecule type" value="Genomic_DNA"/>
</dbReference>
<gene>
    <name evidence="3" type="ORF">RG47T_2487</name>
</gene>
<dbReference type="GO" id="GO:0005975">
    <property type="term" value="P:carbohydrate metabolic process"/>
    <property type="evidence" value="ECO:0007669"/>
    <property type="project" value="InterPro"/>
</dbReference>
<organism evidence="3 4">
    <name type="scientific">Mucilaginibacter polytrichastri</name>
    <dbReference type="NCBI Taxonomy" id="1302689"/>
    <lineage>
        <taxon>Bacteria</taxon>
        <taxon>Pseudomonadati</taxon>
        <taxon>Bacteroidota</taxon>
        <taxon>Sphingobacteriia</taxon>
        <taxon>Sphingobacteriales</taxon>
        <taxon>Sphingobacteriaceae</taxon>
        <taxon>Mucilaginibacter</taxon>
    </lineage>
</organism>
<name>A0A1Q5ZZ57_9SPHI</name>
<sequence>MKKIGLLSIILFTLTNCLFAQRAKTKKMHFGVFFHYLHFFQNEKEPWNQGKTTSWDSCVNSLNVNLIADQASKMKAEYVIFTTQQADQFLCLPNATYEKMTGYKRGEVTPNRDLISDLYTALAKKHIKLFLYATGDGPRADRKASLALHNPSINPDAKPNTFNVDQQWVTSWSTIIRSISLKYKNKISGWWIDGCYPFIGYNKKFLIQMVAAAKAGNKNALVGLNSGPADKVVVYNVDGYNIGNYTAGESNKFEDLPAVKSKKGVQWHILSYLGSNWAQPGLRYSPEYMSLYINKIAKANGMVTVDLNLRRDGSIDPQQYDFMLKLKH</sequence>
<protein>
    <recommendedName>
        <fullName evidence="2">Glycoside hydrolase family 29 N-terminal domain-containing protein</fullName>
    </recommendedName>
</protein>
<dbReference type="GO" id="GO:0004560">
    <property type="term" value="F:alpha-L-fucosidase activity"/>
    <property type="evidence" value="ECO:0007669"/>
    <property type="project" value="InterPro"/>
</dbReference>
<dbReference type="SUPFAM" id="SSF51445">
    <property type="entry name" value="(Trans)glycosidases"/>
    <property type="match status" value="1"/>
</dbReference>
<keyword evidence="1" id="KW-0732">Signal</keyword>
<proteinExistence type="predicted"/>
<comment type="caution">
    <text evidence="3">The sequence shown here is derived from an EMBL/GenBank/DDBJ whole genome shotgun (WGS) entry which is preliminary data.</text>
</comment>
<dbReference type="AlphaFoldDB" id="A0A1Q5ZZ57"/>
<feature type="signal peptide" evidence="1">
    <location>
        <begin position="1"/>
        <end position="20"/>
    </location>
</feature>
<dbReference type="InterPro" id="IPR017853">
    <property type="entry name" value="GH"/>
</dbReference>
<reference evidence="3 4" key="1">
    <citation type="submission" date="2016-11" db="EMBL/GenBank/DDBJ databases">
        <title>Whole Genome Sequencing of Mucilaginibacter polytrichastri RG4-7(T) isolated from the moss sample.</title>
        <authorList>
            <person name="Li Y."/>
        </authorList>
    </citation>
    <scope>NUCLEOTIDE SEQUENCE [LARGE SCALE GENOMIC DNA]</scope>
    <source>
        <strain evidence="3 4">RG4-7</strain>
    </source>
</reference>
<dbReference type="OrthoDB" id="111164at2"/>
<evidence type="ECO:0000259" key="2">
    <source>
        <dbReference type="Pfam" id="PF01120"/>
    </source>
</evidence>
<dbReference type="InterPro" id="IPR057739">
    <property type="entry name" value="Glyco_hydro_29_N"/>
</dbReference>
<keyword evidence="4" id="KW-1185">Reference proteome</keyword>
<dbReference type="Gene3D" id="3.20.20.80">
    <property type="entry name" value="Glycosidases"/>
    <property type="match status" value="1"/>
</dbReference>
<dbReference type="RefSeq" id="WP_074489694.1">
    <property type="nucleotide sequence ID" value="NZ_FPAM01000005.1"/>
</dbReference>
<feature type="domain" description="Glycoside hydrolase family 29 N-terminal" evidence="2">
    <location>
        <begin position="67"/>
        <end position="324"/>
    </location>
</feature>
<accession>A0A1Q5ZZ57</accession>
<feature type="chain" id="PRO_5010243216" description="Glycoside hydrolase family 29 N-terminal domain-containing protein" evidence="1">
    <location>
        <begin position="21"/>
        <end position="328"/>
    </location>
</feature>
<evidence type="ECO:0000313" key="4">
    <source>
        <dbReference type="Proteomes" id="UP000186720"/>
    </source>
</evidence>